<reference evidence="3 4" key="1">
    <citation type="submission" date="2018-10" db="EMBL/GenBank/DDBJ databases">
        <title>Genomic Encyclopedia of Type Strains, Phase IV (KMG-IV): sequencing the most valuable type-strain genomes for metagenomic binning, comparative biology and taxonomic classification.</title>
        <authorList>
            <person name="Goeker M."/>
        </authorList>
    </citation>
    <scope>NUCLEOTIDE SEQUENCE [LARGE SCALE GENOMIC DNA]</scope>
    <source>
        <strain evidence="3 4">DSM 23800</strain>
    </source>
</reference>
<feature type="signal peptide" evidence="1">
    <location>
        <begin position="1"/>
        <end position="26"/>
    </location>
</feature>
<evidence type="ECO:0000259" key="2">
    <source>
        <dbReference type="Pfam" id="PF00496"/>
    </source>
</evidence>
<dbReference type="Proteomes" id="UP000280099">
    <property type="component" value="Unassembled WGS sequence"/>
</dbReference>
<dbReference type="CDD" id="cd08493">
    <property type="entry name" value="PBP2_DppA_like"/>
    <property type="match status" value="1"/>
</dbReference>
<dbReference type="RefSeq" id="WP_121121414.1">
    <property type="nucleotide sequence ID" value="NZ_CP016604.1"/>
</dbReference>
<feature type="chain" id="PRO_5019277786" evidence="1">
    <location>
        <begin position="27"/>
        <end position="562"/>
    </location>
</feature>
<evidence type="ECO:0000313" key="3">
    <source>
        <dbReference type="EMBL" id="RKR77051.1"/>
    </source>
</evidence>
<comment type="caution">
    <text evidence="3">The sequence shown here is derived from an EMBL/GenBank/DDBJ whole genome shotgun (WGS) entry which is preliminary data.</text>
</comment>
<dbReference type="SUPFAM" id="SSF53850">
    <property type="entry name" value="Periplasmic binding protein-like II"/>
    <property type="match status" value="1"/>
</dbReference>
<dbReference type="InterPro" id="IPR030678">
    <property type="entry name" value="Peptide/Ni-bd"/>
</dbReference>
<dbReference type="Gene3D" id="3.40.190.10">
    <property type="entry name" value="Periplasmic binding protein-like II"/>
    <property type="match status" value="1"/>
</dbReference>
<protein>
    <submittedName>
        <fullName evidence="3">Cationic peptide transport system substrate-binding protein</fullName>
    </submittedName>
</protein>
<dbReference type="GO" id="GO:0043190">
    <property type="term" value="C:ATP-binding cassette (ABC) transporter complex"/>
    <property type="evidence" value="ECO:0007669"/>
    <property type="project" value="InterPro"/>
</dbReference>
<dbReference type="InterPro" id="IPR039424">
    <property type="entry name" value="SBP_5"/>
</dbReference>
<dbReference type="AlphaFoldDB" id="A0A420XIR7"/>
<dbReference type="PANTHER" id="PTHR30290">
    <property type="entry name" value="PERIPLASMIC BINDING COMPONENT OF ABC TRANSPORTER"/>
    <property type="match status" value="1"/>
</dbReference>
<organism evidence="3 4">
    <name type="scientific">Otariodibacter oris</name>
    <dbReference type="NCBI Taxonomy" id="1032623"/>
    <lineage>
        <taxon>Bacteria</taxon>
        <taxon>Pseudomonadati</taxon>
        <taxon>Pseudomonadota</taxon>
        <taxon>Gammaproteobacteria</taxon>
        <taxon>Pasteurellales</taxon>
        <taxon>Pasteurellaceae</taxon>
        <taxon>Otariodibacter</taxon>
    </lineage>
</organism>
<dbReference type="Pfam" id="PF00496">
    <property type="entry name" value="SBP_bac_5"/>
    <property type="match status" value="1"/>
</dbReference>
<keyword evidence="1" id="KW-0732">Signal</keyword>
<proteinExistence type="predicted"/>
<sequence length="562" mass="64310">MKLVYQAVSLAVSFATLGYVPNTVLAAPRIPEPLLNSSAIYCTDTWNGSFNPQRAEVGSNVNVVTEHIYDKLIEFDPNENRLIPSLAERFEVSEDGLLITFHLRKDVEFQHTNWFTPTRKMNAEDVVFSLNRMMNKEFELPELSEEQQETLRRYHINHEIAERTYFPYFESVRLEESIKAVSIIDDNTVQIELWQKSPTILEHLSSQHAVILSKEYALQLNADDNLQQLARLPVGTGSYQLENYAQNDFARLKANSYYWREQPEITNMVVDFASSSTGRMAKFLNGECDILAFPEPSQMPILKKQKSRIIENEGANLAFLAFNTERETMKNALLRRKIAESINRKRLLKTLFYDTAKIADSVLPYAISHQINSKSYPYQPEPISKKLRKSDRFSLWVVDEKKVYNSHPVKMAELIRSDLAKVGIRLNIRKVSRAYLVQQIANNTADYDLILDGWLANNFQADDFFRPILSCQSVNSITNLSNWCSPAFDALLDSAKSLPDGDAKNGLYEFAQDLLEKEMPVLPLVSVDRIVVTTDKIDNLSISRFGHVNLAKLKLKYNVGNE</sequence>
<accession>A0A420XIR7</accession>
<dbReference type="InterPro" id="IPR000914">
    <property type="entry name" value="SBP_5_dom"/>
</dbReference>
<keyword evidence="4" id="KW-1185">Reference proteome</keyword>
<evidence type="ECO:0000256" key="1">
    <source>
        <dbReference type="SAM" id="SignalP"/>
    </source>
</evidence>
<dbReference type="EMBL" id="RBJC01000004">
    <property type="protein sequence ID" value="RKR77051.1"/>
    <property type="molecule type" value="Genomic_DNA"/>
</dbReference>
<dbReference type="GO" id="GO:1904680">
    <property type="term" value="F:peptide transmembrane transporter activity"/>
    <property type="evidence" value="ECO:0007669"/>
    <property type="project" value="TreeGrafter"/>
</dbReference>
<dbReference type="Gene3D" id="3.10.105.10">
    <property type="entry name" value="Dipeptide-binding Protein, Domain 3"/>
    <property type="match status" value="1"/>
</dbReference>
<name>A0A420XIR7_9PAST</name>
<dbReference type="PANTHER" id="PTHR30290:SF28">
    <property type="entry name" value="ABC TRANSPORTER PERIPLASMIC-BINDING PROTEIN SAPA-RELATED"/>
    <property type="match status" value="1"/>
</dbReference>
<gene>
    <name evidence="3" type="ORF">DES31_0370</name>
</gene>
<dbReference type="GO" id="GO:0030288">
    <property type="term" value="C:outer membrane-bounded periplasmic space"/>
    <property type="evidence" value="ECO:0007669"/>
    <property type="project" value="UniProtKB-ARBA"/>
</dbReference>
<evidence type="ECO:0000313" key="4">
    <source>
        <dbReference type="Proteomes" id="UP000280099"/>
    </source>
</evidence>
<feature type="domain" description="Solute-binding protein family 5" evidence="2">
    <location>
        <begin position="82"/>
        <end position="474"/>
    </location>
</feature>
<dbReference type="GO" id="GO:0015833">
    <property type="term" value="P:peptide transport"/>
    <property type="evidence" value="ECO:0007669"/>
    <property type="project" value="TreeGrafter"/>
</dbReference>
<dbReference type="PIRSF" id="PIRSF002741">
    <property type="entry name" value="MppA"/>
    <property type="match status" value="1"/>
</dbReference>
<dbReference type="Gene3D" id="3.90.76.10">
    <property type="entry name" value="Dipeptide-binding Protein, Domain 1"/>
    <property type="match status" value="1"/>
</dbReference>
<dbReference type="OrthoDB" id="9801912at2"/>